<accession>A0A401QKN0</accession>
<protein>
    <submittedName>
        <fullName evidence="2">Uncharacterized protein</fullName>
    </submittedName>
</protein>
<feature type="region of interest" description="Disordered" evidence="1">
    <location>
        <begin position="1"/>
        <end position="140"/>
    </location>
</feature>
<comment type="caution">
    <text evidence="2">The sequence shown here is derived from an EMBL/GenBank/DDBJ whole genome shotgun (WGS) entry which is preliminary data.</text>
</comment>
<proteinExistence type="predicted"/>
<reference evidence="2 3" key="1">
    <citation type="journal article" date="2018" name="Nat. Ecol. Evol.">
        <title>Shark genomes provide insights into elasmobranch evolution and the origin of vertebrates.</title>
        <authorList>
            <person name="Hara Y"/>
            <person name="Yamaguchi K"/>
            <person name="Onimaru K"/>
            <person name="Kadota M"/>
            <person name="Koyanagi M"/>
            <person name="Keeley SD"/>
            <person name="Tatsumi K"/>
            <person name="Tanaka K"/>
            <person name="Motone F"/>
            <person name="Kageyama Y"/>
            <person name="Nozu R"/>
            <person name="Adachi N"/>
            <person name="Nishimura O"/>
            <person name="Nakagawa R"/>
            <person name="Tanegashima C"/>
            <person name="Kiyatake I"/>
            <person name="Matsumoto R"/>
            <person name="Murakumo K"/>
            <person name="Nishida K"/>
            <person name="Terakita A"/>
            <person name="Kuratani S"/>
            <person name="Sato K"/>
            <person name="Hyodo S Kuraku.S."/>
        </authorList>
    </citation>
    <scope>NUCLEOTIDE SEQUENCE [LARGE SCALE GENOMIC DNA]</scope>
</reference>
<evidence type="ECO:0000313" key="3">
    <source>
        <dbReference type="Proteomes" id="UP000288216"/>
    </source>
</evidence>
<dbReference type="Proteomes" id="UP000288216">
    <property type="component" value="Unassembled WGS sequence"/>
</dbReference>
<dbReference type="AlphaFoldDB" id="A0A401QKN0"/>
<name>A0A401QKN0_SCYTO</name>
<evidence type="ECO:0000256" key="1">
    <source>
        <dbReference type="SAM" id="MobiDB-lite"/>
    </source>
</evidence>
<feature type="region of interest" description="Disordered" evidence="1">
    <location>
        <begin position="183"/>
        <end position="210"/>
    </location>
</feature>
<evidence type="ECO:0000313" key="2">
    <source>
        <dbReference type="EMBL" id="GCB85930.1"/>
    </source>
</evidence>
<gene>
    <name evidence="2" type="ORF">scyTo_0026675</name>
</gene>
<keyword evidence="3" id="KW-1185">Reference proteome</keyword>
<dbReference type="EMBL" id="BFAA01227520">
    <property type="protein sequence ID" value="GCB85930.1"/>
    <property type="molecule type" value="Genomic_DNA"/>
</dbReference>
<feature type="compositionally biased region" description="Low complexity" evidence="1">
    <location>
        <begin position="18"/>
        <end position="42"/>
    </location>
</feature>
<sequence>MEKEAAPSHKVPPGGVGAPARRVVVPPASAAGAAEEAAPQQEEGARHPADVDAGPDGDEQDLRDQRVVELSGQHVGRPCDGQDLGDAGDDEDDAGRCPEPGLGVPAGDAVDAPGAQAVDKESQEGHGHRRQSEDAAYVDVKGHLLPDAAERPAVGLAWPREDTAEPEAFGHLLFYHQGLPAEGRVLPEGQDAARHRRQPAQSREEHPNQLQANANVRQAFALCLLPTRPL</sequence>
<feature type="compositionally biased region" description="Basic and acidic residues" evidence="1">
    <location>
        <begin position="118"/>
        <end position="133"/>
    </location>
</feature>
<organism evidence="2 3">
    <name type="scientific">Scyliorhinus torazame</name>
    <name type="common">Cloudy catshark</name>
    <name type="synonym">Catulus torazame</name>
    <dbReference type="NCBI Taxonomy" id="75743"/>
    <lineage>
        <taxon>Eukaryota</taxon>
        <taxon>Metazoa</taxon>
        <taxon>Chordata</taxon>
        <taxon>Craniata</taxon>
        <taxon>Vertebrata</taxon>
        <taxon>Chondrichthyes</taxon>
        <taxon>Elasmobranchii</taxon>
        <taxon>Galeomorphii</taxon>
        <taxon>Galeoidea</taxon>
        <taxon>Carcharhiniformes</taxon>
        <taxon>Scyliorhinidae</taxon>
        <taxon>Scyliorhinus</taxon>
    </lineage>
</organism>